<dbReference type="InterPro" id="IPR007523">
    <property type="entry name" value="NDUFAF3/AAMDC"/>
</dbReference>
<dbReference type="PANTHER" id="PTHR21192">
    <property type="entry name" value="NUCLEAR PROTEIN E3-3"/>
    <property type="match status" value="1"/>
</dbReference>
<name>A0ABY4AGM1_9BURK</name>
<dbReference type="EMBL" id="CP063982">
    <property type="protein sequence ID" value="UOD49446.1"/>
    <property type="molecule type" value="Genomic_DNA"/>
</dbReference>
<protein>
    <submittedName>
        <fullName evidence="1">Mth938-like domain-containing protein</fullName>
    </submittedName>
</protein>
<proteinExistence type="predicted"/>
<dbReference type="PANTHER" id="PTHR21192:SF2">
    <property type="entry name" value="NADH DEHYDROGENASE [UBIQUINONE] 1 ALPHA SUBCOMPLEX ASSEMBLY FACTOR 3"/>
    <property type="match status" value="1"/>
</dbReference>
<accession>A0ABY4AGM1</accession>
<dbReference type="RefSeq" id="WP_243477610.1">
    <property type="nucleotide sequence ID" value="NZ_CP063982.1"/>
</dbReference>
<gene>
    <name evidence="1" type="ORF">DHf2319_08100</name>
</gene>
<dbReference type="CDD" id="cd05560">
    <property type="entry name" value="Xcc1710_like"/>
    <property type="match status" value="1"/>
</dbReference>
<organism evidence="1 2">
    <name type="scientific">Orrella daihaiensis</name>
    <dbReference type="NCBI Taxonomy" id="2782176"/>
    <lineage>
        <taxon>Bacteria</taxon>
        <taxon>Pseudomonadati</taxon>
        <taxon>Pseudomonadota</taxon>
        <taxon>Betaproteobacteria</taxon>
        <taxon>Burkholderiales</taxon>
        <taxon>Alcaligenaceae</taxon>
        <taxon>Orrella</taxon>
    </lineage>
</organism>
<reference evidence="1 2" key="1">
    <citation type="submission" date="2020-11" db="EMBL/GenBank/DDBJ databases">
        <title>Algicoccus daihaiensis sp.nov., isolated from Daihai Lake in Inner Mongolia.</title>
        <authorList>
            <person name="Kai J."/>
        </authorList>
    </citation>
    <scope>NUCLEOTIDE SEQUENCE [LARGE SCALE GENOMIC DNA]</scope>
    <source>
        <strain evidence="2">f23</strain>
    </source>
</reference>
<dbReference type="InterPro" id="IPR036748">
    <property type="entry name" value="MTH938-like_sf"/>
</dbReference>
<dbReference type="Pfam" id="PF04430">
    <property type="entry name" value="DUF498"/>
    <property type="match status" value="1"/>
</dbReference>
<evidence type="ECO:0000313" key="2">
    <source>
        <dbReference type="Proteomes" id="UP000831607"/>
    </source>
</evidence>
<dbReference type="Proteomes" id="UP000831607">
    <property type="component" value="Chromosome"/>
</dbReference>
<dbReference type="SUPFAM" id="SSF64076">
    <property type="entry name" value="MTH938-like"/>
    <property type="match status" value="1"/>
</dbReference>
<evidence type="ECO:0000313" key="1">
    <source>
        <dbReference type="EMBL" id="UOD49446.1"/>
    </source>
</evidence>
<keyword evidence="2" id="KW-1185">Reference proteome</keyword>
<dbReference type="Gene3D" id="3.40.1230.10">
    <property type="entry name" value="MTH938-like"/>
    <property type="match status" value="1"/>
</dbReference>
<sequence length="148" mass="15686">MKLHDDVNPSLNTVTAYGDGFIEINQTRFETAIAFGPEGVVNPWPAHDANDISSASLMQACGLSQSTQDPMAFLDADDDSPVLDPNRPEVLLVGTGERQVMLGADVVGPLLRAGVGVECMSTGAAARTYNILMAEGRRVIAALILEKT</sequence>